<organism evidence="7 8">
    <name type="scientific">Thermosyntropha lipolytica DSM 11003</name>
    <dbReference type="NCBI Taxonomy" id="1123382"/>
    <lineage>
        <taxon>Bacteria</taxon>
        <taxon>Bacillati</taxon>
        <taxon>Bacillota</taxon>
        <taxon>Clostridia</taxon>
        <taxon>Eubacteriales</taxon>
        <taxon>Syntrophomonadaceae</taxon>
        <taxon>Thermosyntropha</taxon>
    </lineage>
</organism>
<dbReference type="SUPFAM" id="SSF53335">
    <property type="entry name" value="S-adenosyl-L-methionine-dependent methyltransferases"/>
    <property type="match status" value="1"/>
</dbReference>
<dbReference type="EMBL" id="FQWY01000037">
    <property type="protein sequence ID" value="SHH16499.1"/>
    <property type="molecule type" value="Genomic_DNA"/>
</dbReference>
<dbReference type="OrthoDB" id="9808773at2"/>
<feature type="binding site" evidence="6">
    <location>
        <position position="63"/>
    </location>
    <ligand>
        <name>S-adenosyl-L-methionine</name>
        <dbReference type="ChEBI" id="CHEBI:59789"/>
    </ligand>
</feature>
<comment type="caution">
    <text evidence="6">Lacks conserved residue(s) required for the propagation of feature annotation.</text>
</comment>
<comment type="subcellular location">
    <subcellularLocation>
        <location evidence="6">Cytoplasm</location>
    </subcellularLocation>
</comment>
<gene>
    <name evidence="6" type="primary">rsmG</name>
    <name evidence="7" type="ORF">SAMN02745221_01836</name>
</gene>
<feature type="binding site" evidence="6">
    <location>
        <position position="128"/>
    </location>
    <ligand>
        <name>S-adenosyl-L-methionine</name>
        <dbReference type="ChEBI" id="CHEBI:59789"/>
    </ligand>
</feature>
<evidence type="ECO:0000256" key="5">
    <source>
        <dbReference type="ARBA" id="ARBA00022691"/>
    </source>
</evidence>
<feature type="binding site" evidence="6">
    <location>
        <position position="58"/>
    </location>
    <ligand>
        <name>S-adenosyl-L-methionine</name>
        <dbReference type="ChEBI" id="CHEBI:59789"/>
    </ligand>
</feature>
<dbReference type="Proteomes" id="UP000242329">
    <property type="component" value="Unassembled WGS sequence"/>
</dbReference>
<sequence>MIDMEYIVNKYKELLIQENKKHNLVSRRMDVEELDEHIRDSLAILDWVNLSGRGVDIGTGAGFPGLILAIYCPDIAFTLIEADLKKSMFLTKVGRECNLSNVQVVRKRAEEAGRDLELRERFDFCTSRAVAAMRVMLEYALPLVKKGGLVYMWKGPNFEEEWKEAHNALEVLGGRVVDVYAYASGDRRRYIVAVEKTAPTPEKYPRRTGIPAKRPL</sequence>
<dbReference type="FunFam" id="3.40.50.150:FF:000041">
    <property type="entry name" value="Ribosomal RNA small subunit methyltransferase G"/>
    <property type="match status" value="1"/>
</dbReference>
<dbReference type="HAMAP" id="MF_00074">
    <property type="entry name" value="16SrRNA_methyltr_G"/>
    <property type="match status" value="1"/>
</dbReference>
<feature type="binding site" evidence="6">
    <location>
        <begin position="109"/>
        <end position="110"/>
    </location>
    <ligand>
        <name>S-adenosyl-L-methionine</name>
        <dbReference type="ChEBI" id="CHEBI:59789"/>
    </ligand>
</feature>
<dbReference type="GO" id="GO:0005829">
    <property type="term" value="C:cytosol"/>
    <property type="evidence" value="ECO:0007669"/>
    <property type="project" value="TreeGrafter"/>
</dbReference>
<keyword evidence="3 6" id="KW-0489">Methyltransferase</keyword>
<dbReference type="CDD" id="cd02440">
    <property type="entry name" value="AdoMet_MTases"/>
    <property type="match status" value="1"/>
</dbReference>
<dbReference type="PIRSF" id="PIRSF003078">
    <property type="entry name" value="GidB"/>
    <property type="match status" value="1"/>
</dbReference>
<dbReference type="InterPro" id="IPR029063">
    <property type="entry name" value="SAM-dependent_MTases_sf"/>
</dbReference>
<evidence type="ECO:0000313" key="8">
    <source>
        <dbReference type="Proteomes" id="UP000242329"/>
    </source>
</evidence>
<dbReference type="Pfam" id="PF02527">
    <property type="entry name" value="GidB"/>
    <property type="match status" value="1"/>
</dbReference>
<dbReference type="Gene3D" id="3.40.50.150">
    <property type="entry name" value="Vaccinia Virus protein VP39"/>
    <property type="match status" value="1"/>
</dbReference>
<dbReference type="GO" id="GO:0070043">
    <property type="term" value="F:rRNA (guanine-N7-)-methyltransferase activity"/>
    <property type="evidence" value="ECO:0007669"/>
    <property type="project" value="UniProtKB-UniRule"/>
</dbReference>
<evidence type="ECO:0000256" key="6">
    <source>
        <dbReference type="HAMAP-Rule" id="MF_00074"/>
    </source>
</evidence>
<evidence type="ECO:0000313" key="7">
    <source>
        <dbReference type="EMBL" id="SHH16499.1"/>
    </source>
</evidence>
<keyword evidence="5 6" id="KW-0949">S-adenosyl-L-methionine</keyword>
<dbReference type="STRING" id="1123382.SAMN02745221_01836"/>
<comment type="function">
    <text evidence="6">Specifically methylates the N7 position of a guanine in 16S rRNA.</text>
</comment>
<dbReference type="PANTHER" id="PTHR31760:SF0">
    <property type="entry name" value="S-ADENOSYL-L-METHIONINE-DEPENDENT METHYLTRANSFERASES SUPERFAMILY PROTEIN"/>
    <property type="match status" value="1"/>
</dbReference>
<dbReference type="InterPro" id="IPR003682">
    <property type="entry name" value="rRNA_ssu_MeTfrase_G"/>
</dbReference>
<keyword evidence="2 6" id="KW-0698">rRNA processing</keyword>
<evidence type="ECO:0000256" key="3">
    <source>
        <dbReference type="ARBA" id="ARBA00022603"/>
    </source>
</evidence>
<name>A0A1M5QRW6_9FIRM</name>
<protein>
    <recommendedName>
        <fullName evidence="6">Ribosomal RNA small subunit methyltransferase G</fullName>
        <ecNumber evidence="6">2.1.1.-</ecNumber>
    </recommendedName>
    <alternativeName>
        <fullName evidence="6">16S rRNA 7-methylguanosine methyltransferase</fullName>
        <shortName evidence="6">16S rRNA m7G methyltransferase</shortName>
    </alternativeName>
</protein>
<keyword evidence="8" id="KW-1185">Reference proteome</keyword>
<keyword evidence="1 6" id="KW-0963">Cytoplasm</keyword>
<evidence type="ECO:0000256" key="1">
    <source>
        <dbReference type="ARBA" id="ARBA00022490"/>
    </source>
</evidence>
<accession>A0A1M5QRW6</accession>
<reference evidence="8" key="1">
    <citation type="submission" date="2016-11" db="EMBL/GenBank/DDBJ databases">
        <authorList>
            <person name="Varghese N."/>
            <person name="Submissions S."/>
        </authorList>
    </citation>
    <scope>NUCLEOTIDE SEQUENCE [LARGE SCALE GENOMIC DNA]</scope>
    <source>
        <strain evidence="8">DSM 11003</strain>
    </source>
</reference>
<keyword evidence="4 6" id="KW-0808">Transferase</keyword>
<evidence type="ECO:0000256" key="2">
    <source>
        <dbReference type="ARBA" id="ARBA00022552"/>
    </source>
</evidence>
<proteinExistence type="inferred from homology"/>
<dbReference type="AlphaFoldDB" id="A0A1M5QRW6"/>
<dbReference type="NCBIfam" id="TIGR00138">
    <property type="entry name" value="rsmG_gidB"/>
    <property type="match status" value="1"/>
</dbReference>
<comment type="similarity">
    <text evidence="6">Belongs to the methyltransferase superfamily. RNA methyltransferase RsmG family.</text>
</comment>
<dbReference type="PANTHER" id="PTHR31760">
    <property type="entry name" value="S-ADENOSYL-L-METHIONINE-DEPENDENT METHYLTRANSFERASES SUPERFAMILY PROTEIN"/>
    <property type="match status" value="1"/>
</dbReference>
<dbReference type="EC" id="2.1.1.-" evidence="6"/>
<evidence type="ECO:0000256" key="4">
    <source>
        <dbReference type="ARBA" id="ARBA00022679"/>
    </source>
</evidence>